<evidence type="ECO:0000256" key="1">
    <source>
        <dbReference type="SAM" id="MobiDB-lite"/>
    </source>
</evidence>
<accession>A0A975EXJ1</accession>
<protein>
    <recommendedName>
        <fullName evidence="4">Helicase XPB/Ssl2 N-terminal domain-containing protein</fullName>
    </recommendedName>
</protein>
<evidence type="ECO:0000313" key="3">
    <source>
        <dbReference type="Proteomes" id="UP000671995"/>
    </source>
</evidence>
<proteinExistence type="predicted"/>
<dbReference type="AlphaFoldDB" id="A0A975EXJ1"/>
<dbReference type="RefSeq" id="WP_210117660.1">
    <property type="nucleotide sequence ID" value="NZ_CP054257.1"/>
</dbReference>
<reference evidence="2" key="2">
    <citation type="journal article" date="2021" name="Microbiol. Resour. Announc.">
        <title>Complete Genome Sequences of Three Human Oral Treponema parvum Isolates.</title>
        <authorList>
            <person name="Zeng H."/>
            <person name="Watt R.M."/>
        </authorList>
    </citation>
    <scope>NUCLEOTIDE SEQUENCE</scope>
    <source>
        <strain evidence="2">ATCC 700773</strain>
    </source>
</reference>
<organism evidence="2 3">
    <name type="scientific">Treponema parvum</name>
    <dbReference type="NCBI Taxonomy" id="138851"/>
    <lineage>
        <taxon>Bacteria</taxon>
        <taxon>Pseudomonadati</taxon>
        <taxon>Spirochaetota</taxon>
        <taxon>Spirochaetia</taxon>
        <taxon>Spirochaetales</taxon>
        <taxon>Treponemataceae</taxon>
        <taxon>Treponema</taxon>
    </lineage>
</organism>
<name>A0A975EXJ1_9SPIR</name>
<feature type="region of interest" description="Disordered" evidence="1">
    <location>
        <begin position="161"/>
        <end position="184"/>
    </location>
</feature>
<dbReference type="EMBL" id="CP054257">
    <property type="protein sequence ID" value="QTQ10864.1"/>
    <property type="molecule type" value="Genomic_DNA"/>
</dbReference>
<evidence type="ECO:0008006" key="4">
    <source>
        <dbReference type="Google" id="ProtNLM"/>
    </source>
</evidence>
<reference evidence="2" key="1">
    <citation type="submission" date="2020-05" db="EMBL/GenBank/DDBJ databases">
        <authorList>
            <person name="Zeng H."/>
            <person name="Chan Y.K."/>
            <person name="Watt R.M."/>
        </authorList>
    </citation>
    <scope>NUCLEOTIDE SEQUENCE</scope>
    <source>
        <strain evidence="2">ATCC 700773</strain>
    </source>
</reference>
<evidence type="ECO:0000313" key="2">
    <source>
        <dbReference type="EMBL" id="QTQ10864.1"/>
    </source>
</evidence>
<sequence>MMHSLSSASDKHIKDVLEWRESLTLMPDNLFFELMRMYIGEIKTPYNKQKLIEDLGAFLRKEENRKKLITLLSDTDVRIISAVHFIPSSTREKLAAFFSGIFSFAALHDRLLNLEERLILYCVSDKDTGKTVIKINPLLKDILLPLLRLQILLPEAVPAQVEPPAQPKTDSPADFRQSSKQQRDIAPPARIKLTPLLLASFLSFIAANGDVCKADGSFKKRTKETLDRIFPGRAEILKYLIRSCINLSLISEGKKGFSVDFTRCQAFAELSEIEQTVCLCVAASGIFGRGDFKKQAQLLFDIFSSLPEAGFTRGVLVRSGVFILMSAEEDDKGSSKGRFSKMLENGGIQGIGDGERSENEGLPEYLSSFWIERLVDAALAFGLFYVRGKTSAGEDIIAAGLKSEIISGNKENEPSDRLLIGSDFSVTVMNGLTLARLLPLIKFLDIQKFDSVAVFSINRRSVLRALDNGLSANDIISEIKKNTAYDIPQNLRFSIEDWNAVFSSAVLYGGYVLKVNGDNKILNEKNPILKPHIKETLAPGVFLLDAKNADEAQALMDKCGVDFIGRIREAGQSSLTAVFPTFSAGVNIFEKEGEKDIKNEARFKCGTEEERASFFIKMRSELNALSLENEQREGLEERIRRKIILNPSQLRANSVRIEKKEARGMDFTGKIRIVERAMSARCMLEIGVNKENVQGIHDAVPPRILGIPLLLEKQSNDAFVRLKLEPDGNEAVFSVGQAEFIKLIRGSIFMGEI</sequence>
<gene>
    <name evidence="2" type="ORF">HRI96_00840</name>
</gene>
<dbReference type="Proteomes" id="UP000671995">
    <property type="component" value="Chromosome"/>
</dbReference>